<reference evidence="1" key="1">
    <citation type="submission" date="2021-02" db="EMBL/GenBank/DDBJ databases">
        <authorList>
            <person name="Cremers G."/>
            <person name="Picone N."/>
        </authorList>
    </citation>
    <scope>NUCLEOTIDE SEQUENCE</scope>
    <source>
        <strain evidence="1">PQ17</strain>
    </source>
</reference>
<proteinExistence type="predicted"/>
<protein>
    <submittedName>
        <fullName evidence="1">Uncharacterized protein</fullName>
    </submittedName>
</protein>
<evidence type="ECO:0000313" key="1">
    <source>
        <dbReference type="EMBL" id="CAF0697255.1"/>
    </source>
</evidence>
<gene>
    <name evidence="1" type="ORF">MPNT_210024</name>
</gene>
<dbReference type="Proteomes" id="UP000663859">
    <property type="component" value="Unassembled WGS sequence"/>
</dbReference>
<accession>A0A8J2BJG9</accession>
<organism evidence="1 2">
    <name type="scientific">Candidatus Methylacidithermus pantelleriae</name>
    <dbReference type="NCBI Taxonomy" id="2744239"/>
    <lineage>
        <taxon>Bacteria</taxon>
        <taxon>Pseudomonadati</taxon>
        <taxon>Verrucomicrobiota</taxon>
        <taxon>Methylacidiphilae</taxon>
        <taxon>Methylacidiphilales</taxon>
        <taxon>Methylacidiphilaceae</taxon>
        <taxon>Candidatus Methylacidithermus</taxon>
    </lineage>
</organism>
<dbReference type="AlphaFoldDB" id="A0A8J2BJG9"/>
<evidence type="ECO:0000313" key="2">
    <source>
        <dbReference type="Proteomes" id="UP000663859"/>
    </source>
</evidence>
<keyword evidence="2" id="KW-1185">Reference proteome</keyword>
<dbReference type="EMBL" id="CAJNOB010000014">
    <property type="protein sequence ID" value="CAF0697255.1"/>
    <property type="molecule type" value="Genomic_DNA"/>
</dbReference>
<name>A0A8J2BJG9_9BACT</name>
<comment type="caution">
    <text evidence="1">The sequence shown here is derived from an EMBL/GenBank/DDBJ whole genome shotgun (WGS) entry which is preliminary data.</text>
</comment>
<sequence length="42" mass="4648">MTGTLEAVVGRFWSVRFKRHGAKVIAVTVKARRTRPLIPVAA</sequence>